<accession>A0A1M5FQJ7</accession>
<reference evidence="1 2" key="1">
    <citation type="submission" date="2016-11" db="EMBL/GenBank/DDBJ databases">
        <authorList>
            <person name="Jaros S."/>
            <person name="Januszkiewicz K."/>
            <person name="Wedrychowicz H."/>
        </authorList>
    </citation>
    <scope>NUCLEOTIDE SEQUENCE [LARGE SCALE GENOMIC DNA]</scope>
    <source>
        <strain evidence="1 2">DSM 17918</strain>
    </source>
</reference>
<dbReference type="EMBL" id="FQVH01000074">
    <property type="protein sequence ID" value="SHF93431.1"/>
    <property type="molecule type" value="Genomic_DNA"/>
</dbReference>
<dbReference type="STRING" id="1121256.SAMN02746089_02790"/>
<sequence length="81" mass="9616">MFRITLPKDADGYKTGNDVWDKLHLSGFMRIEKHDDGWLIQIEPEKKVSLGDIERVLPKHAKVEEVQKTKEKFKEEYDEEE</sequence>
<gene>
    <name evidence="1" type="ORF">SAMN02746089_02790</name>
</gene>
<evidence type="ECO:0000313" key="1">
    <source>
        <dbReference type="EMBL" id="SHF93431.1"/>
    </source>
</evidence>
<name>A0A1M5FQJ7_9THEO</name>
<dbReference type="AlphaFoldDB" id="A0A1M5FQJ7"/>
<proteinExistence type="predicted"/>
<dbReference type="Proteomes" id="UP000184088">
    <property type="component" value="Unassembled WGS sequence"/>
</dbReference>
<keyword evidence="2" id="KW-1185">Reference proteome</keyword>
<organism evidence="1 2">
    <name type="scientific">Caldanaerobius fijiensis DSM 17918</name>
    <dbReference type="NCBI Taxonomy" id="1121256"/>
    <lineage>
        <taxon>Bacteria</taxon>
        <taxon>Bacillati</taxon>
        <taxon>Bacillota</taxon>
        <taxon>Clostridia</taxon>
        <taxon>Thermoanaerobacterales</taxon>
        <taxon>Thermoanaerobacteraceae</taxon>
        <taxon>Caldanaerobius</taxon>
    </lineage>
</organism>
<evidence type="ECO:0000313" key="2">
    <source>
        <dbReference type="Proteomes" id="UP000184088"/>
    </source>
</evidence>
<protein>
    <submittedName>
        <fullName evidence="1">Uncharacterized protein</fullName>
    </submittedName>
</protein>
<dbReference type="RefSeq" id="WP_073346659.1">
    <property type="nucleotide sequence ID" value="NZ_FQVH01000074.1"/>
</dbReference>